<dbReference type="EC" id="2.3.1.225" evidence="16"/>
<keyword evidence="7 16" id="KW-0812">Transmembrane</keyword>
<sequence length="195" mass="22614">MKSERSLSLCVTSNRRGDMDFLTLFAIYVAVVLTCIVLICKYSGQQQTPFNKLFNFALKVAAPFTPKWLQRFSQWILHRLFHQRSNIFIYLHILLELAVYAEFTYEVFGFCREMGTTLTSLSVPYVLLAIKTIFFYLCIKRDPGTVTKKKVAAQLHIYPYDNRLFHPEVSCPTCQLIKPARSKHCRVCNRCVPAL</sequence>
<dbReference type="Pfam" id="PF01529">
    <property type="entry name" value="DHHC"/>
    <property type="match status" value="1"/>
</dbReference>
<dbReference type="GO" id="GO:0005789">
    <property type="term" value="C:endoplasmic reticulum membrane"/>
    <property type="evidence" value="ECO:0007669"/>
    <property type="project" value="UniProtKB-SubCell"/>
</dbReference>
<dbReference type="InterPro" id="IPR039859">
    <property type="entry name" value="PFA4/ZDH16/20/ERF2-like"/>
</dbReference>
<comment type="similarity">
    <text evidence="4 16">Belongs to the DHHC palmitoyltransferase family.</text>
</comment>
<comment type="catalytic activity">
    <reaction evidence="15">
        <text>L-cysteinyl-[protein] + hexadecanoyl-CoA = S-hexadecanoyl-L-cysteinyl-[protein] + CoA</text>
        <dbReference type="Rhea" id="RHEA:36683"/>
        <dbReference type="Rhea" id="RHEA-COMP:10131"/>
        <dbReference type="Rhea" id="RHEA-COMP:11032"/>
        <dbReference type="ChEBI" id="CHEBI:29950"/>
        <dbReference type="ChEBI" id="CHEBI:57287"/>
        <dbReference type="ChEBI" id="CHEBI:57379"/>
        <dbReference type="ChEBI" id="CHEBI:74151"/>
        <dbReference type="EC" id="2.3.1.225"/>
    </reaction>
    <physiologicalReaction direction="left-to-right" evidence="15">
        <dbReference type="Rhea" id="RHEA:36684"/>
    </physiologicalReaction>
</comment>
<dbReference type="PANTHER" id="PTHR22883">
    <property type="entry name" value="ZINC FINGER DHHC DOMAIN CONTAINING PROTEIN"/>
    <property type="match status" value="1"/>
</dbReference>
<evidence type="ECO:0000256" key="16">
    <source>
        <dbReference type="RuleBase" id="RU079119"/>
    </source>
</evidence>
<dbReference type="PROSITE" id="PS50216">
    <property type="entry name" value="DHHC"/>
    <property type="match status" value="1"/>
</dbReference>
<keyword evidence="8" id="KW-0256">Endoplasmic reticulum</keyword>
<dbReference type="Proteomes" id="UP001187415">
    <property type="component" value="Unassembled WGS sequence"/>
</dbReference>
<feature type="domain" description="Palmitoyltransferase DHHC" evidence="17">
    <location>
        <begin position="167"/>
        <end position="193"/>
    </location>
</feature>
<proteinExistence type="inferred from homology"/>
<keyword evidence="5" id="KW-1003">Cell membrane</keyword>
<keyword evidence="13" id="KW-0449">Lipoprotein</keyword>
<evidence type="ECO:0000256" key="5">
    <source>
        <dbReference type="ARBA" id="ARBA00022475"/>
    </source>
</evidence>
<dbReference type="GO" id="GO:0019706">
    <property type="term" value="F:protein-cysteine S-palmitoyltransferase activity"/>
    <property type="evidence" value="ECO:0007669"/>
    <property type="project" value="UniProtKB-EC"/>
</dbReference>
<name>A0AA88IUZ6_CHASR</name>
<reference evidence="18" key="1">
    <citation type="submission" date="2023-07" db="EMBL/GenBank/DDBJ databases">
        <title>Chromosome-level Genome Assembly of Striped Snakehead (Channa striata).</title>
        <authorList>
            <person name="Liu H."/>
        </authorList>
    </citation>
    <scope>NUCLEOTIDE SEQUENCE</scope>
    <source>
        <strain evidence="18">Gz</strain>
        <tissue evidence="18">Muscle</tissue>
    </source>
</reference>
<evidence type="ECO:0000259" key="17">
    <source>
        <dbReference type="Pfam" id="PF01529"/>
    </source>
</evidence>
<evidence type="ECO:0000256" key="6">
    <source>
        <dbReference type="ARBA" id="ARBA00022679"/>
    </source>
</evidence>
<gene>
    <name evidence="18" type="ORF">Q5P01_023783</name>
</gene>
<dbReference type="EMBL" id="JAUPFM010000019">
    <property type="protein sequence ID" value="KAK2820824.1"/>
    <property type="molecule type" value="Genomic_DNA"/>
</dbReference>
<evidence type="ECO:0000256" key="14">
    <source>
        <dbReference type="ARBA" id="ARBA00023315"/>
    </source>
</evidence>
<dbReference type="GO" id="GO:0000139">
    <property type="term" value="C:Golgi membrane"/>
    <property type="evidence" value="ECO:0007669"/>
    <property type="project" value="UniProtKB-SubCell"/>
</dbReference>
<dbReference type="GO" id="GO:0006612">
    <property type="term" value="P:protein targeting to membrane"/>
    <property type="evidence" value="ECO:0007669"/>
    <property type="project" value="TreeGrafter"/>
</dbReference>
<evidence type="ECO:0000256" key="8">
    <source>
        <dbReference type="ARBA" id="ARBA00022824"/>
    </source>
</evidence>
<evidence type="ECO:0000313" key="19">
    <source>
        <dbReference type="Proteomes" id="UP001187415"/>
    </source>
</evidence>
<evidence type="ECO:0000256" key="4">
    <source>
        <dbReference type="ARBA" id="ARBA00008574"/>
    </source>
</evidence>
<keyword evidence="14 16" id="KW-0012">Acyltransferase</keyword>
<keyword evidence="9 16" id="KW-1133">Transmembrane helix</keyword>
<keyword evidence="19" id="KW-1185">Reference proteome</keyword>
<feature type="transmembrane region" description="Helical" evidence="16">
    <location>
        <begin position="117"/>
        <end position="139"/>
    </location>
</feature>
<evidence type="ECO:0000256" key="15">
    <source>
        <dbReference type="ARBA" id="ARBA00047790"/>
    </source>
</evidence>
<comment type="caution">
    <text evidence="18">The sequence shown here is derived from an EMBL/GenBank/DDBJ whole genome shotgun (WGS) entry which is preliminary data.</text>
</comment>
<evidence type="ECO:0000256" key="1">
    <source>
        <dbReference type="ARBA" id="ARBA00004477"/>
    </source>
</evidence>
<accession>A0AA88IUZ6</accession>
<comment type="subcellular location">
    <subcellularLocation>
        <location evidence="2">Cell membrane</location>
        <topology evidence="2">Multi-pass membrane protein</topology>
    </subcellularLocation>
    <subcellularLocation>
        <location evidence="1">Endoplasmic reticulum membrane</location>
        <topology evidence="1">Multi-pass membrane protein</topology>
    </subcellularLocation>
    <subcellularLocation>
        <location evidence="3">Golgi apparatus membrane</location>
        <topology evidence="3">Multi-pass membrane protein</topology>
    </subcellularLocation>
</comment>
<keyword evidence="6 16" id="KW-0808">Transferase</keyword>
<evidence type="ECO:0000256" key="12">
    <source>
        <dbReference type="ARBA" id="ARBA00023139"/>
    </source>
</evidence>
<evidence type="ECO:0000256" key="2">
    <source>
        <dbReference type="ARBA" id="ARBA00004651"/>
    </source>
</evidence>
<keyword evidence="10" id="KW-0333">Golgi apparatus</keyword>
<evidence type="ECO:0000256" key="9">
    <source>
        <dbReference type="ARBA" id="ARBA00022989"/>
    </source>
</evidence>
<feature type="transmembrane region" description="Helical" evidence="16">
    <location>
        <begin position="21"/>
        <end position="44"/>
    </location>
</feature>
<comment type="domain">
    <text evidence="16">The DHHC domain is required for palmitoyltransferase activity.</text>
</comment>
<organism evidence="18 19">
    <name type="scientific">Channa striata</name>
    <name type="common">Snakehead murrel</name>
    <name type="synonym">Ophicephalus striatus</name>
    <dbReference type="NCBI Taxonomy" id="64152"/>
    <lineage>
        <taxon>Eukaryota</taxon>
        <taxon>Metazoa</taxon>
        <taxon>Chordata</taxon>
        <taxon>Craniata</taxon>
        <taxon>Vertebrata</taxon>
        <taxon>Euteleostomi</taxon>
        <taxon>Actinopterygii</taxon>
        <taxon>Neopterygii</taxon>
        <taxon>Teleostei</taxon>
        <taxon>Neoteleostei</taxon>
        <taxon>Acanthomorphata</taxon>
        <taxon>Anabantaria</taxon>
        <taxon>Anabantiformes</taxon>
        <taxon>Channoidei</taxon>
        <taxon>Channidae</taxon>
        <taxon>Channa</taxon>
    </lineage>
</organism>
<dbReference type="PANTHER" id="PTHR22883:SF466">
    <property type="entry name" value="PALMITOYLTRANSFERASE ZDHHC4"/>
    <property type="match status" value="1"/>
</dbReference>
<evidence type="ECO:0000256" key="11">
    <source>
        <dbReference type="ARBA" id="ARBA00023136"/>
    </source>
</evidence>
<dbReference type="GO" id="GO:0005886">
    <property type="term" value="C:plasma membrane"/>
    <property type="evidence" value="ECO:0007669"/>
    <property type="project" value="UniProtKB-SubCell"/>
</dbReference>
<keyword evidence="12" id="KW-0564">Palmitate</keyword>
<dbReference type="AlphaFoldDB" id="A0AA88IUZ6"/>
<evidence type="ECO:0000256" key="3">
    <source>
        <dbReference type="ARBA" id="ARBA00004653"/>
    </source>
</evidence>
<evidence type="ECO:0000313" key="18">
    <source>
        <dbReference type="EMBL" id="KAK2820824.1"/>
    </source>
</evidence>
<keyword evidence="11 16" id="KW-0472">Membrane</keyword>
<dbReference type="InterPro" id="IPR001594">
    <property type="entry name" value="Palmitoyltrfase_DHHC"/>
</dbReference>
<evidence type="ECO:0000256" key="13">
    <source>
        <dbReference type="ARBA" id="ARBA00023288"/>
    </source>
</evidence>
<evidence type="ECO:0000256" key="10">
    <source>
        <dbReference type="ARBA" id="ARBA00023034"/>
    </source>
</evidence>
<protein>
    <recommendedName>
        <fullName evidence="16">Palmitoyltransferase</fullName>
        <ecNumber evidence="16">2.3.1.225</ecNumber>
    </recommendedName>
</protein>
<evidence type="ECO:0000256" key="7">
    <source>
        <dbReference type="ARBA" id="ARBA00022692"/>
    </source>
</evidence>